<dbReference type="InterPro" id="IPR011079">
    <property type="entry name" value="Ala_racemase_C"/>
</dbReference>
<comment type="pathway">
    <text evidence="5">Amino-acid biosynthesis; D-alanine biosynthesis; D-alanine from L-alanine: step 1/1.</text>
</comment>
<comment type="catalytic activity">
    <reaction evidence="1 5">
        <text>L-alanine = D-alanine</text>
        <dbReference type="Rhea" id="RHEA:20249"/>
        <dbReference type="ChEBI" id="CHEBI:57416"/>
        <dbReference type="ChEBI" id="CHEBI:57972"/>
        <dbReference type="EC" id="5.1.1.1"/>
    </reaction>
</comment>
<dbReference type="GO" id="GO:0005829">
    <property type="term" value="C:cytosol"/>
    <property type="evidence" value="ECO:0007669"/>
    <property type="project" value="TreeGrafter"/>
</dbReference>
<proteinExistence type="inferred from homology"/>
<dbReference type="GO" id="GO:0008784">
    <property type="term" value="F:alanine racemase activity"/>
    <property type="evidence" value="ECO:0007669"/>
    <property type="project" value="UniProtKB-UniRule"/>
</dbReference>
<sequence>MGTTHDPSSGVSCHCATSWDIRLHAAQAALHAVIDLDQLTTNARALLRALPPDAELLAVLKANAYGHGLVPVAQAALAGGARWLGVARIEEGLILRRAGITAPIVVLGPPNHARLREALAADIALAVGSAADVAAVRAAAAQLNRRARLHLEVDTGMHRFGCEPQEAIALARAITSDPFLELEAVYTHFATADAPDCRTLHLQQTRFRAVRERLRDEGLHPPVVHQANSAAALRGAIGDPDLPGRRVVRAGIAYYGLPPAPGLALPAGIRPALELRARLARCFTVAPGEGISYGHTFIADRPFRCGLVPIGYADGLPRALSNRGWFAVSGIPCRILGRVCMDQTIISLEELPAAKPGDPVVILGRGDDGAMTAWDAAELSGTIAYEILTSLAARIPRLYQRGGQIVALADVSGLAWHPDA</sequence>
<protein>
    <recommendedName>
        <fullName evidence="5">Alanine racemase</fullName>
        <ecNumber evidence="5">5.1.1.1</ecNumber>
    </recommendedName>
</protein>
<dbReference type="SUPFAM" id="SSF50621">
    <property type="entry name" value="Alanine racemase C-terminal domain-like"/>
    <property type="match status" value="1"/>
</dbReference>
<dbReference type="InterPro" id="IPR029066">
    <property type="entry name" value="PLP-binding_barrel"/>
</dbReference>
<evidence type="ECO:0000256" key="2">
    <source>
        <dbReference type="ARBA" id="ARBA00001933"/>
    </source>
</evidence>
<accession>A0A7C1X234</accession>
<dbReference type="InterPro" id="IPR020622">
    <property type="entry name" value="Ala_racemase_pyridoxalP-BS"/>
</dbReference>
<dbReference type="GO" id="GO:0030632">
    <property type="term" value="P:D-alanine biosynthetic process"/>
    <property type="evidence" value="ECO:0007669"/>
    <property type="project" value="UniProtKB-UniRule"/>
</dbReference>
<dbReference type="Gene3D" id="3.20.20.10">
    <property type="entry name" value="Alanine racemase"/>
    <property type="match status" value="1"/>
</dbReference>
<dbReference type="GO" id="GO:0009252">
    <property type="term" value="P:peptidoglycan biosynthetic process"/>
    <property type="evidence" value="ECO:0007669"/>
    <property type="project" value="TreeGrafter"/>
</dbReference>
<dbReference type="PANTHER" id="PTHR30511:SF0">
    <property type="entry name" value="ALANINE RACEMASE, CATABOLIC-RELATED"/>
    <property type="match status" value="1"/>
</dbReference>
<dbReference type="InterPro" id="IPR001608">
    <property type="entry name" value="Ala_racemase_N"/>
</dbReference>
<dbReference type="Pfam" id="PF01168">
    <property type="entry name" value="Ala_racemase_N"/>
    <property type="match status" value="1"/>
</dbReference>
<dbReference type="InterPro" id="IPR000821">
    <property type="entry name" value="Ala_racemase"/>
</dbReference>
<keyword evidence="4 5" id="KW-0413">Isomerase</keyword>
<gene>
    <name evidence="9" type="primary">alr</name>
    <name evidence="9" type="ORF">ENP47_12800</name>
</gene>
<dbReference type="InterPro" id="IPR009006">
    <property type="entry name" value="Ala_racemase/Decarboxylase_C"/>
</dbReference>
<feature type="active site" description="Proton acceptor; specific for L-alanine" evidence="5">
    <location>
        <position position="293"/>
    </location>
</feature>
<feature type="domain" description="Alanine racemase C-terminal" evidence="8">
    <location>
        <begin position="272"/>
        <end position="400"/>
    </location>
</feature>
<feature type="modified residue" description="N6-(pyridoxal phosphate)lysine" evidence="5 6">
    <location>
        <position position="61"/>
    </location>
</feature>
<dbReference type="Gene3D" id="2.40.37.10">
    <property type="entry name" value="Lyase, Ornithine Decarboxylase, Chain A, domain 1"/>
    <property type="match status" value="1"/>
</dbReference>
<dbReference type="GO" id="GO:0030170">
    <property type="term" value="F:pyridoxal phosphate binding"/>
    <property type="evidence" value="ECO:0007669"/>
    <property type="project" value="UniProtKB-UniRule"/>
</dbReference>
<dbReference type="EC" id="5.1.1.1" evidence="5"/>
<evidence type="ECO:0000259" key="8">
    <source>
        <dbReference type="SMART" id="SM01005"/>
    </source>
</evidence>
<dbReference type="AlphaFoldDB" id="A0A7C1X234"/>
<dbReference type="PROSITE" id="PS00395">
    <property type="entry name" value="ALANINE_RACEMASE"/>
    <property type="match status" value="1"/>
</dbReference>
<name>A0A7C1X234_THERO</name>
<keyword evidence="3 5" id="KW-0663">Pyridoxal phosphate</keyword>
<dbReference type="EMBL" id="DSJL01000011">
    <property type="protein sequence ID" value="HEF66456.1"/>
    <property type="molecule type" value="Genomic_DNA"/>
</dbReference>
<evidence type="ECO:0000313" key="9">
    <source>
        <dbReference type="EMBL" id="HEF66456.1"/>
    </source>
</evidence>
<evidence type="ECO:0000256" key="4">
    <source>
        <dbReference type="ARBA" id="ARBA00023235"/>
    </source>
</evidence>
<comment type="function">
    <text evidence="5">Catalyzes the interconversion of L-alanine and D-alanine. May also act on other amino acids.</text>
</comment>
<reference evidence="9" key="1">
    <citation type="journal article" date="2020" name="mSystems">
        <title>Genome- and Community-Level Interaction Insights into Carbon Utilization and Element Cycling Functions of Hydrothermarchaeota in Hydrothermal Sediment.</title>
        <authorList>
            <person name="Zhou Z."/>
            <person name="Liu Y."/>
            <person name="Xu W."/>
            <person name="Pan J."/>
            <person name="Luo Z.H."/>
            <person name="Li M."/>
        </authorList>
    </citation>
    <scope>NUCLEOTIDE SEQUENCE [LARGE SCALE GENOMIC DNA]</scope>
    <source>
        <strain evidence="9">SpSt-222</strain>
    </source>
</reference>
<comment type="cofactor">
    <cofactor evidence="2 5 6">
        <name>pyridoxal 5'-phosphate</name>
        <dbReference type="ChEBI" id="CHEBI:597326"/>
    </cofactor>
</comment>
<evidence type="ECO:0000256" key="7">
    <source>
        <dbReference type="PIRSR" id="PIRSR600821-52"/>
    </source>
</evidence>
<evidence type="ECO:0000256" key="3">
    <source>
        <dbReference type="ARBA" id="ARBA00022898"/>
    </source>
</evidence>
<feature type="binding site" evidence="5 7">
    <location>
        <position position="159"/>
    </location>
    <ligand>
        <name>substrate</name>
    </ligand>
</feature>
<comment type="similarity">
    <text evidence="5">Belongs to the alanine racemase family.</text>
</comment>
<dbReference type="PRINTS" id="PR00992">
    <property type="entry name" value="ALARACEMASE"/>
</dbReference>
<feature type="active site" description="Proton acceptor; specific for D-alanine" evidence="5">
    <location>
        <position position="61"/>
    </location>
</feature>
<feature type="binding site" evidence="5 7">
    <location>
        <position position="341"/>
    </location>
    <ligand>
        <name>substrate</name>
    </ligand>
</feature>
<dbReference type="CDD" id="cd00430">
    <property type="entry name" value="PLPDE_III_AR"/>
    <property type="match status" value="1"/>
</dbReference>
<dbReference type="Pfam" id="PF00842">
    <property type="entry name" value="Ala_racemase_C"/>
    <property type="match status" value="1"/>
</dbReference>
<comment type="caution">
    <text evidence="9">The sequence shown here is derived from an EMBL/GenBank/DDBJ whole genome shotgun (WGS) entry which is preliminary data.</text>
</comment>
<dbReference type="SMART" id="SM01005">
    <property type="entry name" value="Ala_racemase_C"/>
    <property type="match status" value="1"/>
</dbReference>
<evidence type="ECO:0000256" key="5">
    <source>
        <dbReference type="HAMAP-Rule" id="MF_01201"/>
    </source>
</evidence>
<evidence type="ECO:0000256" key="1">
    <source>
        <dbReference type="ARBA" id="ARBA00000316"/>
    </source>
</evidence>
<dbReference type="NCBIfam" id="TIGR00492">
    <property type="entry name" value="alr"/>
    <property type="match status" value="1"/>
</dbReference>
<dbReference type="FunFam" id="3.20.20.10:FF:000002">
    <property type="entry name" value="Alanine racemase"/>
    <property type="match status" value="1"/>
</dbReference>
<evidence type="ECO:0000256" key="6">
    <source>
        <dbReference type="PIRSR" id="PIRSR600821-50"/>
    </source>
</evidence>
<dbReference type="UniPathway" id="UPA00042">
    <property type="reaction ID" value="UER00497"/>
</dbReference>
<dbReference type="SUPFAM" id="SSF51419">
    <property type="entry name" value="PLP-binding barrel"/>
    <property type="match status" value="1"/>
</dbReference>
<organism evidence="9">
    <name type="scientific">Thermomicrobium roseum</name>
    <dbReference type="NCBI Taxonomy" id="500"/>
    <lineage>
        <taxon>Bacteria</taxon>
        <taxon>Pseudomonadati</taxon>
        <taxon>Thermomicrobiota</taxon>
        <taxon>Thermomicrobia</taxon>
        <taxon>Thermomicrobiales</taxon>
        <taxon>Thermomicrobiaceae</taxon>
        <taxon>Thermomicrobium</taxon>
    </lineage>
</organism>
<dbReference type="HAMAP" id="MF_01201">
    <property type="entry name" value="Ala_racemase"/>
    <property type="match status" value="1"/>
</dbReference>
<dbReference type="PANTHER" id="PTHR30511">
    <property type="entry name" value="ALANINE RACEMASE"/>
    <property type="match status" value="1"/>
</dbReference>